<evidence type="ECO:0000256" key="1">
    <source>
        <dbReference type="ARBA" id="ARBA00004123"/>
    </source>
</evidence>
<feature type="domain" description="Zn(2)-C6 fungal-type" evidence="4">
    <location>
        <begin position="15"/>
        <end position="45"/>
    </location>
</feature>
<feature type="region of interest" description="Disordered" evidence="3">
    <location>
        <begin position="60"/>
        <end position="93"/>
    </location>
</feature>
<dbReference type="PROSITE" id="PS50048">
    <property type="entry name" value="ZN2_CY6_FUNGAL_2"/>
    <property type="match status" value="1"/>
</dbReference>
<comment type="subcellular location">
    <subcellularLocation>
        <location evidence="1">Nucleus</location>
    </subcellularLocation>
</comment>
<protein>
    <recommendedName>
        <fullName evidence="4">Zn(2)-C6 fungal-type domain-containing protein</fullName>
    </recommendedName>
</protein>
<evidence type="ECO:0000256" key="2">
    <source>
        <dbReference type="ARBA" id="ARBA00023242"/>
    </source>
</evidence>
<dbReference type="InterPro" id="IPR001138">
    <property type="entry name" value="Zn2Cys6_DnaBD"/>
</dbReference>
<gene>
    <name evidence="5" type="ORF">QQZ08_011680</name>
</gene>
<feature type="compositionally biased region" description="Low complexity" evidence="3">
    <location>
        <begin position="83"/>
        <end position="93"/>
    </location>
</feature>
<dbReference type="Pfam" id="PF00172">
    <property type="entry name" value="Zn_clus"/>
    <property type="match status" value="1"/>
</dbReference>
<reference evidence="5 6" key="1">
    <citation type="journal article" date="2025" name="Microbiol. Resour. Announc.">
        <title>Draft genome sequences for Neonectria magnoliae and Neonectria punicea, canker pathogens of Liriodendron tulipifera and Acer saccharum in West Virginia.</title>
        <authorList>
            <person name="Petronek H.M."/>
            <person name="Kasson M.T."/>
            <person name="Metheny A.M."/>
            <person name="Stauder C.M."/>
            <person name="Lovett B."/>
            <person name="Lynch S.C."/>
            <person name="Garnas J.R."/>
            <person name="Kasson L.R."/>
            <person name="Stajich J.E."/>
        </authorList>
    </citation>
    <scope>NUCLEOTIDE SEQUENCE [LARGE SCALE GENOMIC DNA]</scope>
    <source>
        <strain evidence="5 6">NRRL 64651</strain>
    </source>
</reference>
<comment type="caution">
    <text evidence="5">The sequence shown here is derived from an EMBL/GenBank/DDBJ whole genome shotgun (WGS) entry which is preliminary data.</text>
</comment>
<dbReference type="InterPro" id="IPR021858">
    <property type="entry name" value="Fun_TF"/>
</dbReference>
<dbReference type="InterPro" id="IPR036864">
    <property type="entry name" value="Zn2-C6_fun-type_DNA-bd_sf"/>
</dbReference>
<dbReference type="Pfam" id="PF11951">
    <property type="entry name" value="Fungal_trans_2"/>
    <property type="match status" value="1"/>
</dbReference>
<organism evidence="5 6">
    <name type="scientific">Neonectria magnoliae</name>
    <dbReference type="NCBI Taxonomy" id="2732573"/>
    <lineage>
        <taxon>Eukaryota</taxon>
        <taxon>Fungi</taxon>
        <taxon>Dikarya</taxon>
        <taxon>Ascomycota</taxon>
        <taxon>Pezizomycotina</taxon>
        <taxon>Sordariomycetes</taxon>
        <taxon>Hypocreomycetidae</taxon>
        <taxon>Hypocreales</taxon>
        <taxon>Nectriaceae</taxon>
        <taxon>Neonectria</taxon>
    </lineage>
</organism>
<dbReference type="SMART" id="SM00066">
    <property type="entry name" value="GAL4"/>
    <property type="match status" value="1"/>
</dbReference>
<dbReference type="CDD" id="cd00067">
    <property type="entry name" value="GAL4"/>
    <property type="match status" value="1"/>
</dbReference>
<name>A0ABR1H874_9HYPO</name>
<dbReference type="PANTHER" id="PTHR37534:SF43">
    <property type="entry name" value="FINGER DOMAIN PROTEIN, PUTATIVE (AFU_ORTHOLOGUE AFUA_1G01850)-RELATED"/>
    <property type="match status" value="1"/>
</dbReference>
<dbReference type="PANTHER" id="PTHR37534">
    <property type="entry name" value="TRANSCRIPTIONAL ACTIVATOR PROTEIN UGA3"/>
    <property type="match status" value="1"/>
</dbReference>
<dbReference type="PROSITE" id="PS00463">
    <property type="entry name" value="ZN2_CY6_FUNGAL_1"/>
    <property type="match status" value="1"/>
</dbReference>
<evidence type="ECO:0000259" key="4">
    <source>
        <dbReference type="PROSITE" id="PS50048"/>
    </source>
</evidence>
<proteinExistence type="predicted"/>
<accession>A0ABR1H874</accession>
<keyword evidence="2" id="KW-0539">Nucleus</keyword>
<sequence>MDPDTIAKQKRKRAGCIGCKLRRKKCSYEKPQCANCLRNGILCTWPELGNTKHAELFRRTNPTHRAARSAGSSKATDMSLLNTSSPSPDASTDSDSIMQLLSMVPRPLDPQMLMGNLRLPVSRRLFHHYLHRTNKVIAICQGKRNPFVAELIPMAMSSDLILDGLLACTGIHYADLAGGPVEQTTWLHYGQAIQGQKFGLTWLAEG</sequence>
<evidence type="ECO:0000313" key="5">
    <source>
        <dbReference type="EMBL" id="KAK7417300.1"/>
    </source>
</evidence>
<evidence type="ECO:0000313" key="6">
    <source>
        <dbReference type="Proteomes" id="UP001498421"/>
    </source>
</evidence>
<dbReference type="SUPFAM" id="SSF57701">
    <property type="entry name" value="Zn2/Cys6 DNA-binding domain"/>
    <property type="match status" value="1"/>
</dbReference>
<keyword evidence="6" id="KW-1185">Reference proteome</keyword>
<dbReference type="Proteomes" id="UP001498421">
    <property type="component" value="Unassembled WGS sequence"/>
</dbReference>
<dbReference type="Gene3D" id="4.10.240.10">
    <property type="entry name" value="Zn(2)-C6 fungal-type DNA-binding domain"/>
    <property type="match status" value="1"/>
</dbReference>
<evidence type="ECO:0000256" key="3">
    <source>
        <dbReference type="SAM" id="MobiDB-lite"/>
    </source>
</evidence>
<dbReference type="EMBL" id="JAZAVK010000189">
    <property type="protein sequence ID" value="KAK7417300.1"/>
    <property type="molecule type" value="Genomic_DNA"/>
</dbReference>
<feature type="compositionally biased region" description="Polar residues" evidence="3">
    <location>
        <begin position="70"/>
        <end position="82"/>
    </location>
</feature>